<keyword evidence="1" id="KW-0812">Transmembrane</keyword>
<accession>A0A923KY51</accession>
<dbReference type="Proteomes" id="UP000616595">
    <property type="component" value="Unassembled WGS sequence"/>
</dbReference>
<feature type="transmembrane region" description="Helical" evidence="1">
    <location>
        <begin position="116"/>
        <end position="135"/>
    </location>
</feature>
<dbReference type="AlphaFoldDB" id="A0A923KY51"/>
<evidence type="ECO:0000313" key="2">
    <source>
        <dbReference type="EMBL" id="MBC3889206.1"/>
    </source>
</evidence>
<protein>
    <submittedName>
        <fullName evidence="2">Uncharacterized protein</fullName>
    </submittedName>
</protein>
<feature type="transmembrane region" description="Helical" evidence="1">
    <location>
        <begin position="83"/>
        <end position="104"/>
    </location>
</feature>
<keyword evidence="1" id="KW-0472">Membrane</keyword>
<evidence type="ECO:0000256" key="1">
    <source>
        <dbReference type="SAM" id="Phobius"/>
    </source>
</evidence>
<evidence type="ECO:0000313" key="3">
    <source>
        <dbReference type="Proteomes" id="UP000616595"/>
    </source>
</evidence>
<reference evidence="2" key="2">
    <citation type="submission" date="2020-10" db="EMBL/GenBank/DDBJ databases">
        <title>Comparative genomics of the Acetobacterium genus.</title>
        <authorList>
            <person name="Marshall C."/>
            <person name="May H."/>
            <person name="Norman S."/>
        </authorList>
    </citation>
    <scope>NUCLEOTIDE SEQUENCE</scope>
    <source>
        <strain evidence="2">DER-2019</strain>
    </source>
</reference>
<proteinExistence type="predicted"/>
<keyword evidence="1" id="KW-1133">Transmembrane helix</keyword>
<reference evidence="2" key="1">
    <citation type="submission" date="2019-10" db="EMBL/GenBank/DDBJ databases">
        <authorList>
            <person name="Ross D.E."/>
            <person name="Gulliver D."/>
        </authorList>
    </citation>
    <scope>NUCLEOTIDE SEQUENCE</scope>
    <source>
        <strain evidence="2">DER-2019</strain>
    </source>
</reference>
<dbReference type="OrthoDB" id="1778191at2"/>
<feature type="transmembrane region" description="Helical" evidence="1">
    <location>
        <begin position="42"/>
        <end position="62"/>
    </location>
</feature>
<feature type="transmembrane region" description="Helical" evidence="1">
    <location>
        <begin position="12"/>
        <end position="30"/>
    </location>
</feature>
<organism evidence="2 3">
    <name type="scientific">Acetobacterium paludosum</name>
    <dbReference type="NCBI Taxonomy" id="52693"/>
    <lineage>
        <taxon>Bacteria</taxon>
        <taxon>Bacillati</taxon>
        <taxon>Bacillota</taxon>
        <taxon>Clostridia</taxon>
        <taxon>Eubacteriales</taxon>
        <taxon>Eubacteriaceae</taxon>
        <taxon>Acetobacterium</taxon>
    </lineage>
</organism>
<sequence length="163" mass="19353">MAEKTKKELYRLYMSELVTAMICGILMYLLTDSTDQPLDLRLLLPGAILIFIILQSAGYWYYRHYQVDHPGSADEWIMPLFSVLKKFDQFLFFLYPLFCLYLIITEPENLLVTMNIFGLILYLFSIIEYINYYYFSVQLANLKDKSPSEMSIELARYEKKNQK</sequence>
<gene>
    <name evidence="2" type="ORF">GH810_12865</name>
</gene>
<dbReference type="EMBL" id="WJBD01000016">
    <property type="protein sequence ID" value="MBC3889206.1"/>
    <property type="molecule type" value="Genomic_DNA"/>
</dbReference>
<name>A0A923KY51_9FIRM</name>
<keyword evidence="3" id="KW-1185">Reference proteome</keyword>
<dbReference type="RefSeq" id="WP_148566802.1">
    <property type="nucleotide sequence ID" value="NZ_RXYA01000006.1"/>
</dbReference>
<comment type="caution">
    <text evidence="2">The sequence shown here is derived from an EMBL/GenBank/DDBJ whole genome shotgun (WGS) entry which is preliminary data.</text>
</comment>